<reference evidence="2" key="1">
    <citation type="submission" date="2020-12" db="EMBL/GenBank/DDBJ databases">
        <title>Genomic characterization of non-nitrogen-fixing Frankia strains.</title>
        <authorList>
            <person name="Carlos-Shanley C."/>
            <person name="Guerra T."/>
            <person name="Hahn D."/>
        </authorList>
    </citation>
    <scope>NUCLEOTIDE SEQUENCE</scope>
    <source>
        <strain evidence="2">CN6</strain>
    </source>
</reference>
<organism evidence="2 3">
    <name type="scientific">Frankia nepalensis</name>
    <dbReference type="NCBI Taxonomy" id="1836974"/>
    <lineage>
        <taxon>Bacteria</taxon>
        <taxon>Bacillati</taxon>
        <taxon>Actinomycetota</taxon>
        <taxon>Actinomycetes</taxon>
        <taxon>Frankiales</taxon>
        <taxon>Frankiaceae</taxon>
        <taxon>Frankia</taxon>
    </lineage>
</organism>
<dbReference type="EMBL" id="JAEACQ010000237">
    <property type="protein sequence ID" value="MBL7629806.1"/>
    <property type="molecule type" value="Genomic_DNA"/>
</dbReference>
<gene>
    <name evidence="2" type="ORF">I7412_22075</name>
</gene>
<protein>
    <submittedName>
        <fullName evidence="2">Uncharacterized protein</fullName>
    </submittedName>
</protein>
<evidence type="ECO:0000313" key="2">
    <source>
        <dbReference type="EMBL" id="MBL7629806.1"/>
    </source>
</evidence>
<dbReference type="RefSeq" id="WP_202999723.1">
    <property type="nucleotide sequence ID" value="NZ_JADWYU010000087.1"/>
</dbReference>
<comment type="caution">
    <text evidence="2">The sequence shown here is derived from an EMBL/GenBank/DDBJ whole genome shotgun (WGS) entry which is preliminary data.</text>
</comment>
<proteinExistence type="predicted"/>
<accession>A0A937UTA5</accession>
<keyword evidence="3" id="KW-1185">Reference proteome</keyword>
<dbReference type="AlphaFoldDB" id="A0A937UTA5"/>
<name>A0A937UTA5_9ACTN</name>
<sequence length="137" mass="16236">MRFNARQYDAELTRAETDHTWEWPARTVARLLRARLATQPDLLTRWECQPSWIWARAYEPTQLRFSFFYPERPNLANDKPWLQFERIITIDGTRAFKQADQLVQLLEAIDPKTQATVVGGQRDHAEQLGYPWPEPPR</sequence>
<feature type="region of interest" description="Disordered" evidence="1">
    <location>
        <begin position="117"/>
        <end position="137"/>
    </location>
</feature>
<evidence type="ECO:0000256" key="1">
    <source>
        <dbReference type="SAM" id="MobiDB-lite"/>
    </source>
</evidence>
<dbReference type="Proteomes" id="UP000604475">
    <property type="component" value="Unassembled WGS sequence"/>
</dbReference>
<evidence type="ECO:0000313" key="3">
    <source>
        <dbReference type="Proteomes" id="UP000604475"/>
    </source>
</evidence>